<protein>
    <recommendedName>
        <fullName evidence="4">Pilus assembly protein TadF</fullName>
    </recommendedName>
</protein>
<dbReference type="EMBL" id="LYBM01000001">
    <property type="protein sequence ID" value="ODA36075.1"/>
    <property type="molecule type" value="Genomic_DNA"/>
</dbReference>
<dbReference type="InterPro" id="IPR031582">
    <property type="entry name" value="TadF"/>
</dbReference>
<name>A0A1C3ES97_9GAMM</name>
<proteinExistence type="predicted"/>
<dbReference type="OrthoDB" id="5876198at2"/>
<evidence type="ECO:0000313" key="3">
    <source>
        <dbReference type="Proteomes" id="UP000094936"/>
    </source>
</evidence>
<reference evidence="2 3" key="1">
    <citation type="submission" date="2016-05" db="EMBL/GenBank/DDBJ databases">
        <title>Genomic Taxonomy of the Vibrionaceae.</title>
        <authorList>
            <person name="Gomez-Gil B."/>
            <person name="Enciso-Ibarra J."/>
        </authorList>
    </citation>
    <scope>NUCLEOTIDE SEQUENCE [LARGE SCALE GENOMIC DNA]</scope>
    <source>
        <strain evidence="2 3">CAIM 1920</strain>
    </source>
</reference>
<evidence type="ECO:0000256" key="1">
    <source>
        <dbReference type="SAM" id="Phobius"/>
    </source>
</evidence>
<evidence type="ECO:0000313" key="2">
    <source>
        <dbReference type="EMBL" id="ODA36075.1"/>
    </source>
</evidence>
<organism evidence="2 3">
    <name type="scientific">Veronia pacifica</name>
    <dbReference type="NCBI Taxonomy" id="1080227"/>
    <lineage>
        <taxon>Bacteria</taxon>
        <taxon>Pseudomonadati</taxon>
        <taxon>Pseudomonadota</taxon>
        <taxon>Gammaproteobacteria</taxon>
        <taxon>Vibrionales</taxon>
        <taxon>Vibrionaceae</taxon>
        <taxon>Veronia</taxon>
    </lineage>
</organism>
<dbReference type="AlphaFoldDB" id="A0A1C3ES97"/>
<feature type="transmembrane region" description="Helical" evidence="1">
    <location>
        <begin position="12"/>
        <end position="31"/>
    </location>
</feature>
<comment type="caution">
    <text evidence="2">The sequence shown here is derived from an EMBL/GenBank/DDBJ whole genome shotgun (WGS) entry which is preliminary data.</text>
</comment>
<accession>A0A1C3ES97</accession>
<gene>
    <name evidence="2" type="ORF">A8L45_00265</name>
</gene>
<dbReference type="Proteomes" id="UP000094936">
    <property type="component" value="Unassembled WGS sequence"/>
</dbReference>
<keyword evidence="1" id="KW-1133">Transmembrane helix</keyword>
<dbReference type="Pfam" id="PF16964">
    <property type="entry name" value="TadF"/>
    <property type="match status" value="1"/>
</dbReference>
<keyword evidence="1" id="KW-0472">Membrane</keyword>
<dbReference type="STRING" id="1080227.A8L45_00265"/>
<keyword evidence="1" id="KW-0812">Transmembrane</keyword>
<sequence>MGEQMMKKQRGVFAIEMAFVLSFLIVLLLFLTDLSRQVLLRGELDQLSYNLVTIVKERSRLQVSQKHVSQQELKRLLKVTDKLRQTDEMTRAYSLRMTSLVEGRVADFTFKATGSPRAPTFDKASFTRLVAKPKEGKALPLYRVAVSETISSPFSMFLGGKNGQVTIESASVMVGR</sequence>
<evidence type="ECO:0008006" key="4">
    <source>
        <dbReference type="Google" id="ProtNLM"/>
    </source>
</evidence>
<keyword evidence="3" id="KW-1185">Reference proteome</keyword>
<dbReference type="RefSeq" id="WP_068898010.1">
    <property type="nucleotide sequence ID" value="NZ_LYBM01000001.1"/>
</dbReference>